<dbReference type="GeneID" id="74306134"/>
<evidence type="ECO:0000313" key="2">
    <source>
        <dbReference type="EMBL" id="UUX92647.1"/>
    </source>
</evidence>
<proteinExistence type="predicted"/>
<dbReference type="KEGG" id="mend:L6E24_00530"/>
<sequence length="120" mass="13326">MPFHEIELIKKCEEEALNLISEAKKEAEASLSEAEARGREIIRAETERAGEECRQLSASSLEITAQKREKILNEAEIRAETLKKNCAERHEQAVAYIVNTVTGEIHADSGTDVQAYNSGP</sequence>
<evidence type="ECO:0000256" key="1">
    <source>
        <dbReference type="SAM" id="Coils"/>
    </source>
</evidence>
<accession>A0A9E7PS47</accession>
<feature type="coiled-coil region" evidence="1">
    <location>
        <begin position="65"/>
        <end position="92"/>
    </location>
</feature>
<reference evidence="2" key="1">
    <citation type="submission" date="2022-04" db="EMBL/GenBank/DDBJ databases">
        <title>Complete genome of Methanoplanus endosymbiosus DSM 3599.</title>
        <authorList>
            <person name="Chen S.-C."/>
            <person name="You Y.-T."/>
            <person name="Zhou Y.-Z."/>
            <person name="Lai M.-C."/>
        </authorList>
    </citation>
    <scope>NUCLEOTIDE SEQUENCE</scope>
    <source>
        <strain evidence="2">DSM 3599</strain>
    </source>
</reference>
<keyword evidence="1" id="KW-0175">Coiled coil</keyword>
<protein>
    <submittedName>
        <fullName evidence="2">Uncharacterized protein</fullName>
    </submittedName>
</protein>
<keyword evidence="3" id="KW-1185">Reference proteome</keyword>
<dbReference type="Proteomes" id="UP001060368">
    <property type="component" value="Chromosome"/>
</dbReference>
<evidence type="ECO:0000313" key="3">
    <source>
        <dbReference type="Proteomes" id="UP001060368"/>
    </source>
</evidence>
<dbReference type="Gene3D" id="1.20.5.2950">
    <property type="match status" value="1"/>
</dbReference>
<gene>
    <name evidence="2" type="ORF">L6E24_00530</name>
</gene>
<dbReference type="RefSeq" id="WP_257742791.1">
    <property type="nucleotide sequence ID" value="NZ_CP096115.1"/>
</dbReference>
<feature type="coiled-coil region" evidence="1">
    <location>
        <begin position="9"/>
        <end position="37"/>
    </location>
</feature>
<dbReference type="AlphaFoldDB" id="A0A9E7PS47"/>
<dbReference type="EMBL" id="CP096115">
    <property type="protein sequence ID" value="UUX92647.1"/>
    <property type="molecule type" value="Genomic_DNA"/>
</dbReference>
<name>A0A9E7PS47_9EURY</name>
<organism evidence="2 3">
    <name type="scientific">Methanoplanus endosymbiosus</name>
    <dbReference type="NCBI Taxonomy" id="33865"/>
    <lineage>
        <taxon>Archaea</taxon>
        <taxon>Methanobacteriati</taxon>
        <taxon>Methanobacteriota</taxon>
        <taxon>Stenosarchaea group</taxon>
        <taxon>Methanomicrobia</taxon>
        <taxon>Methanomicrobiales</taxon>
        <taxon>Methanomicrobiaceae</taxon>
        <taxon>Methanoplanus</taxon>
    </lineage>
</organism>